<organism evidence="1 2">
    <name type="scientific">Paraglaciecola aquimarina</name>
    <dbReference type="NCBI Taxonomy" id="1235557"/>
    <lineage>
        <taxon>Bacteria</taxon>
        <taxon>Pseudomonadati</taxon>
        <taxon>Pseudomonadota</taxon>
        <taxon>Gammaproteobacteria</taxon>
        <taxon>Alteromonadales</taxon>
        <taxon>Alteromonadaceae</taxon>
        <taxon>Paraglaciecola</taxon>
    </lineage>
</organism>
<protein>
    <submittedName>
        <fullName evidence="1">Capsule assembly Wzi family protein</fullName>
    </submittedName>
</protein>
<evidence type="ECO:0000313" key="1">
    <source>
        <dbReference type="EMBL" id="MDU0353393.1"/>
    </source>
</evidence>
<dbReference type="Gene3D" id="2.40.160.130">
    <property type="entry name" value="Capsule assembly protein Wzi"/>
    <property type="match status" value="1"/>
</dbReference>
<dbReference type="RefSeq" id="WP_316025072.1">
    <property type="nucleotide sequence ID" value="NZ_JAWDIO010000002.1"/>
</dbReference>
<name>A0ABU3STR2_9ALTE</name>
<dbReference type="Pfam" id="PF14052">
    <property type="entry name" value="Caps_assemb_Wzi"/>
    <property type="match status" value="1"/>
</dbReference>
<accession>A0ABU3STR2</accession>
<dbReference type="InterPro" id="IPR026950">
    <property type="entry name" value="Caps_assemb_Wzi"/>
</dbReference>
<comment type="caution">
    <text evidence="1">The sequence shown here is derived from an EMBL/GenBank/DDBJ whole genome shotgun (WGS) entry which is preliminary data.</text>
</comment>
<dbReference type="Proteomes" id="UP001247805">
    <property type="component" value="Unassembled WGS sequence"/>
</dbReference>
<reference evidence="1 2" key="1">
    <citation type="submission" date="2023-10" db="EMBL/GenBank/DDBJ databases">
        <title>Glaciecola aquimarina strain GGW-M5 nov., isolated from a coastal seawater.</title>
        <authorList>
            <person name="Bayburt H."/>
            <person name="Kim J.M."/>
            <person name="Choi B.J."/>
            <person name="Jeon C.O."/>
        </authorList>
    </citation>
    <scope>NUCLEOTIDE SEQUENCE [LARGE SCALE GENOMIC DNA]</scope>
    <source>
        <strain evidence="1 2">KCTC 32108</strain>
    </source>
</reference>
<dbReference type="EMBL" id="JAWDIO010000002">
    <property type="protein sequence ID" value="MDU0353393.1"/>
    <property type="molecule type" value="Genomic_DNA"/>
</dbReference>
<keyword evidence="2" id="KW-1185">Reference proteome</keyword>
<sequence>MLKTASWIRQLKLFLILACLLIAPIVAKGAPWLNSTNSQLHYDLVTLTEWGYIDAAINTFPLPWQGIKEQINSLNTNELPVSAAIAAHRLKKHLHQQSSNKASTLKLYLATDNNRFSHFSTPQHSKTQLNFSQEFNSGPWSIQLSANKESNNKHHFDQSFVSYTLDNWQLRIGAINQWWGPAQSSSLILSNNARPIPAIAISRSQAVTSKSAWLSWLGPWFFTAQLGQLEQHRKIENTKLWLSRFSFKPTKNLEIGASWTAMWGGQGQGNSLRDFFNVVTFKAECVNGAAHCDDALHTKKGNHLAGFDLKYSILLFEQTINLYAQRIGEDAIDYYRVTDQASLFGISTYLGSAKLYIETSDTNVACGNDHSTTKNCYYEHGTYQSGYRFHQRAIGSTFDSDANMFTAGLNKHYIDGSVIEVFFRKLQLNPDKTKASPVVNGSTEKLLQLGGFYQTTLGNWQLKLGGTIEKSKINQQQSHINSMFYSEIQYLIE</sequence>
<dbReference type="InterPro" id="IPR038636">
    <property type="entry name" value="Wzi_sf"/>
</dbReference>
<evidence type="ECO:0000313" key="2">
    <source>
        <dbReference type="Proteomes" id="UP001247805"/>
    </source>
</evidence>
<proteinExistence type="predicted"/>
<gene>
    <name evidence="1" type="ORF">RS130_05120</name>
</gene>